<evidence type="ECO:0000256" key="1">
    <source>
        <dbReference type="ARBA" id="ARBA00006252"/>
    </source>
</evidence>
<accession>A0A447IA30</accession>
<reference evidence="4 5" key="1">
    <citation type="submission" date="2018-12" db="EMBL/GenBank/DDBJ databases">
        <authorList>
            <person name="Criscuolo A."/>
        </authorList>
    </citation>
    <scope>NUCLEOTIDE SEQUENCE [LARGE SCALE GENOMIC DNA]</scope>
    <source>
        <strain evidence="4">ACIP1116281</strain>
    </source>
</reference>
<name>A0A447IA30_9HYPH</name>
<organism evidence="4 5">
    <name type="scientific">Devosia equisanguinis</name>
    <dbReference type="NCBI Taxonomy" id="2490941"/>
    <lineage>
        <taxon>Bacteria</taxon>
        <taxon>Pseudomonadati</taxon>
        <taxon>Pseudomonadota</taxon>
        <taxon>Alphaproteobacteria</taxon>
        <taxon>Hyphomicrobiales</taxon>
        <taxon>Devosiaceae</taxon>
        <taxon>Devosia</taxon>
    </lineage>
</organism>
<dbReference type="InterPro" id="IPR003680">
    <property type="entry name" value="Flavodoxin_fold"/>
</dbReference>
<dbReference type="AlphaFoldDB" id="A0A447IA30"/>
<evidence type="ECO:0000313" key="5">
    <source>
        <dbReference type="Proteomes" id="UP000268844"/>
    </source>
</evidence>
<protein>
    <recommendedName>
        <fullName evidence="3">Flavodoxin-like fold domain-containing protein</fullName>
    </recommendedName>
</protein>
<feature type="domain" description="Flavodoxin-like fold" evidence="3">
    <location>
        <begin position="4"/>
        <end position="122"/>
    </location>
</feature>
<comment type="similarity">
    <text evidence="1">Belongs to the NAD(P)H dehydrogenase (quinone) family.</text>
</comment>
<dbReference type="EMBL" id="UZWD01000022">
    <property type="protein sequence ID" value="VDS04390.1"/>
    <property type="molecule type" value="Genomic_DNA"/>
</dbReference>
<evidence type="ECO:0000259" key="3">
    <source>
        <dbReference type="Pfam" id="PF02525"/>
    </source>
</evidence>
<evidence type="ECO:0000313" key="4">
    <source>
        <dbReference type="EMBL" id="VDS04390.1"/>
    </source>
</evidence>
<dbReference type="InterPro" id="IPR029039">
    <property type="entry name" value="Flavoprotein-like_sf"/>
</dbReference>
<dbReference type="GO" id="GO:0003955">
    <property type="term" value="F:NAD(P)H dehydrogenase (quinone) activity"/>
    <property type="evidence" value="ECO:0007669"/>
    <property type="project" value="TreeGrafter"/>
</dbReference>
<dbReference type="Pfam" id="PF02525">
    <property type="entry name" value="Flavodoxin_2"/>
    <property type="match status" value="1"/>
</dbReference>
<evidence type="ECO:0000256" key="2">
    <source>
        <dbReference type="ARBA" id="ARBA00023002"/>
    </source>
</evidence>
<dbReference type="PANTHER" id="PTHR10204:SF34">
    <property type="entry name" value="NAD(P)H DEHYDROGENASE [QUINONE] 1 ISOFORM 1"/>
    <property type="match status" value="1"/>
</dbReference>
<dbReference type="Proteomes" id="UP000268844">
    <property type="component" value="Unassembled WGS sequence"/>
</dbReference>
<gene>
    <name evidence="4" type="ORF">DEVEQU_01525</name>
</gene>
<dbReference type="SUPFAM" id="SSF52218">
    <property type="entry name" value="Flavoproteins"/>
    <property type="match status" value="1"/>
</dbReference>
<dbReference type="Gene3D" id="3.40.50.360">
    <property type="match status" value="1"/>
</dbReference>
<dbReference type="PANTHER" id="PTHR10204">
    <property type="entry name" value="NAD P H OXIDOREDUCTASE-RELATED"/>
    <property type="match status" value="1"/>
</dbReference>
<keyword evidence="5" id="KW-1185">Reference proteome</keyword>
<dbReference type="InterPro" id="IPR051545">
    <property type="entry name" value="NAD(P)H_dehydrogenase_qn"/>
</dbReference>
<dbReference type="GO" id="GO:0005829">
    <property type="term" value="C:cytosol"/>
    <property type="evidence" value="ECO:0007669"/>
    <property type="project" value="TreeGrafter"/>
</dbReference>
<proteinExistence type="inferred from homology"/>
<keyword evidence="2" id="KW-0560">Oxidoreductase</keyword>
<sequence>MLNGHEVDRLDLYEAGFSPVLTAEERAGYYGTPAPGSDIVPLQMRLMSTEHLVLVFPTWWFSVPAALKGWLDRVWSPGIAFSQGTPIVPLLTNLRSVTVITTLGSPWWFDRVIMRSPVRHMLKLGVIDACAPRASFTMLSLHSAETASASQVKKFMGKIGHALGRVVRKG</sequence>